<accession>A0ABW2ZZ91</accession>
<evidence type="ECO:0000313" key="1">
    <source>
        <dbReference type="EMBL" id="MFD0783972.1"/>
    </source>
</evidence>
<name>A0ABW2ZZ91_9ACTN</name>
<reference evidence="2" key="1">
    <citation type="journal article" date="2019" name="Int. J. Syst. Evol. Microbiol.">
        <title>The Global Catalogue of Microorganisms (GCM) 10K type strain sequencing project: providing services to taxonomists for standard genome sequencing and annotation.</title>
        <authorList>
            <consortium name="The Broad Institute Genomics Platform"/>
            <consortium name="The Broad Institute Genome Sequencing Center for Infectious Disease"/>
            <person name="Wu L."/>
            <person name="Ma J."/>
        </authorList>
    </citation>
    <scope>NUCLEOTIDE SEQUENCE [LARGE SCALE GENOMIC DNA]</scope>
    <source>
        <strain evidence="2">JCM 32148</strain>
    </source>
</reference>
<organism evidence="1 2">
    <name type="scientific">Micromonospora azadirachtae</name>
    <dbReference type="NCBI Taxonomy" id="1970735"/>
    <lineage>
        <taxon>Bacteria</taxon>
        <taxon>Bacillati</taxon>
        <taxon>Actinomycetota</taxon>
        <taxon>Actinomycetes</taxon>
        <taxon>Micromonosporales</taxon>
        <taxon>Micromonosporaceae</taxon>
        <taxon>Micromonospora</taxon>
    </lineage>
</organism>
<proteinExistence type="predicted"/>
<dbReference type="EMBL" id="JBHTHM010000276">
    <property type="protein sequence ID" value="MFD0783972.1"/>
    <property type="molecule type" value="Genomic_DNA"/>
</dbReference>
<gene>
    <name evidence="1" type="ORF">ACFQZ8_08595</name>
</gene>
<sequence length="64" mass="7410">MVRDLYPSIHPAYISLFEMGRRTRYDIQQLGPHAYKLLLVQFDSVRQFCESLNGTRGPVPTQTP</sequence>
<protein>
    <submittedName>
        <fullName evidence="1">Uncharacterized protein</fullName>
    </submittedName>
</protein>
<dbReference type="Proteomes" id="UP001597053">
    <property type="component" value="Unassembled WGS sequence"/>
</dbReference>
<keyword evidence="2" id="KW-1185">Reference proteome</keyword>
<evidence type="ECO:0000313" key="2">
    <source>
        <dbReference type="Proteomes" id="UP001597053"/>
    </source>
</evidence>
<comment type="caution">
    <text evidence="1">The sequence shown here is derived from an EMBL/GenBank/DDBJ whole genome shotgun (WGS) entry which is preliminary data.</text>
</comment>